<dbReference type="EMBL" id="BARS01006888">
    <property type="protein sequence ID" value="GAF75168.1"/>
    <property type="molecule type" value="Genomic_DNA"/>
</dbReference>
<gene>
    <name evidence="1" type="ORF">S01H1_13353</name>
</gene>
<evidence type="ECO:0000313" key="1">
    <source>
        <dbReference type="EMBL" id="GAF75168.1"/>
    </source>
</evidence>
<sequence length="107" mass="12322">MSIPTDKTEWPSDYFSNDLRLMAATITRLELWDWFNEEHPPEDTGYSFWGHPNIDKISANLMDDEGNLNNPHSGCSFACAMRNMQTIAQIGFPAWKVKYENNSKCSE</sequence>
<dbReference type="AlphaFoldDB" id="X0S265"/>
<organism evidence="1">
    <name type="scientific">marine sediment metagenome</name>
    <dbReference type="NCBI Taxonomy" id="412755"/>
    <lineage>
        <taxon>unclassified sequences</taxon>
        <taxon>metagenomes</taxon>
        <taxon>ecological metagenomes</taxon>
    </lineage>
</organism>
<name>X0S265_9ZZZZ</name>
<protein>
    <submittedName>
        <fullName evidence="1">Uncharacterized protein</fullName>
    </submittedName>
</protein>
<comment type="caution">
    <text evidence="1">The sequence shown here is derived from an EMBL/GenBank/DDBJ whole genome shotgun (WGS) entry which is preliminary data.</text>
</comment>
<proteinExistence type="predicted"/>
<accession>X0S265</accession>
<reference evidence="1" key="1">
    <citation type="journal article" date="2014" name="Front. Microbiol.">
        <title>High frequency of phylogenetically diverse reductive dehalogenase-homologous genes in deep subseafloor sedimentary metagenomes.</title>
        <authorList>
            <person name="Kawai M."/>
            <person name="Futagami T."/>
            <person name="Toyoda A."/>
            <person name="Takaki Y."/>
            <person name="Nishi S."/>
            <person name="Hori S."/>
            <person name="Arai W."/>
            <person name="Tsubouchi T."/>
            <person name="Morono Y."/>
            <person name="Uchiyama I."/>
            <person name="Ito T."/>
            <person name="Fujiyama A."/>
            <person name="Inagaki F."/>
            <person name="Takami H."/>
        </authorList>
    </citation>
    <scope>NUCLEOTIDE SEQUENCE</scope>
    <source>
        <strain evidence="1">Expedition CK06-06</strain>
    </source>
</reference>